<dbReference type="EMBL" id="LBYI01000028">
    <property type="protein sequence ID" value="KKR49422.1"/>
    <property type="molecule type" value="Genomic_DNA"/>
</dbReference>
<evidence type="ECO:0000313" key="1">
    <source>
        <dbReference type="EMBL" id="KKR49422.1"/>
    </source>
</evidence>
<name>A0A0G0UGY4_9BACT</name>
<evidence type="ECO:0008006" key="3">
    <source>
        <dbReference type="Google" id="ProtNLM"/>
    </source>
</evidence>
<dbReference type="Proteomes" id="UP000034531">
    <property type="component" value="Unassembled WGS sequence"/>
</dbReference>
<dbReference type="AlphaFoldDB" id="A0A0G0UGY4"/>
<sequence length="91" mass="10599">MPGFRSINTSTKSRVSRKQKTLHSEMHLLADELTTFCNEPKLFAQFLGRIKTVGLPVSYQAFSELKDGSQRRTVRQPGRWWMWRTKNLTKG</sequence>
<reference evidence="1 2" key="1">
    <citation type="journal article" date="2015" name="Nature">
        <title>rRNA introns, odd ribosomes, and small enigmatic genomes across a large radiation of phyla.</title>
        <authorList>
            <person name="Brown C.T."/>
            <person name="Hug L.A."/>
            <person name="Thomas B.C."/>
            <person name="Sharon I."/>
            <person name="Castelle C.J."/>
            <person name="Singh A."/>
            <person name="Wilkins M.J."/>
            <person name="Williams K.H."/>
            <person name="Banfield J.F."/>
        </authorList>
    </citation>
    <scope>NUCLEOTIDE SEQUENCE [LARGE SCALE GENOMIC DNA]</scope>
</reference>
<gene>
    <name evidence="1" type="ORF">UT84_C0028G0011</name>
</gene>
<protein>
    <recommendedName>
        <fullName evidence="3">Transposase</fullName>
    </recommendedName>
</protein>
<proteinExistence type="predicted"/>
<evidence type="ECO:0000313" key="2">
    <source>
        <dbReference type="Proteomes" id="UP000034531"/>
    </source>
</evidence>
<organism evidence="1 2">
    <name type="scientific">Candidatus Curtissbacteria bacterium GW2011_GWA1_40_16</name>
    <dbReference type="NCBI Taxonomy" id="1618405"/>
    <lineage>
        <taxon>Bacteria</taxon>
        <taxon>Candidatus Curtissiibacteriota</taxon>
    </lineage>
</organism>
<comment type="caution">
    <text evidence="1">The sequence shown here is derived from an EMBL/GenBank/DDBJ whole genome shotgun (WGS) entry which is preliminary data.</text>
</comment>
<accession>A0A0G0UGY4</accession>